<dbReference type="InterPro" id="IPR036724">
    <property type="entry name" value="Cobalamin-bd_sf"/>
</dbReference>
<feature type="domain" description="B12-binding" evidence="1">
    <location>
        <begin position="93"/>
        <end position="218"/>
    </location>
</feature>
<name>A0ABS4Q3F4_9PSEU</name>
<accession>A0ABS4Q3F4</accession>
<dbReference type="EMBL" id="JAGGMS010000001">
    <property type="protein sequence ID" value="MBP2186224.1"/>
    <property type="molecule type" value="Genomic_DNA"/>
</dbReference>
<dbReference type="Pfam" id="PF02310">
    <property type="entry name" value="B12-binding"/>
    <property type="match status" value="1"/>
</dbReference>
<proteinExistence type="predicted"/>
<dbReference type="InterPro" id="IPR003759">
    <property type="entry name" value="Cbl-bd_cap"/>
</dbReference>
<evidence type="ECO:0000259" key="1">
    <source>
        <dbReference type="PROSITE" id="PS51332"/>
    </source>
</evidence>
<dbReference type="Proteomes" id="UP000741013">
    <property type="component" value="Unassembled WGS sequence"/>
</dbReference>
<sequence>MTVPGLAEAADRFDRALAAVDTPAATAVIGELLDRGEDPVAVLVEVIAAAQRSVGLRWQRGEWPVAREHAATGVSAAAVEVVARHVRRLPVTRGRVVVACAEREWHALPAMLIGHALRANGWDVTLLGASTTTARLNRYLHDLGPDAAAVSCSVLGALPAGRRFIEAATAAGIPVLAGGSAFGPDPARALALGATAWAPGAYSAIDAVAKLPAVVPAASPLPAAPAAEQAELEQAHQRLVAGLRTTWTLAADVLVDAPVVVDSLQAVAKDVLNQVLHAVSAALLTGDPRPIPETAAWLADLLAARGAEVRLVAELGELLAAGLGDFPLARELVVAHWAGGLVGTER</sequence>
<gene>
    <name evidence="2" type="ORF">JOM49_007750</name>
</gene>
<dbReference type="CDD" id="cd02065">
    <property type="entry name" value="B12-binding_like"/>
    <property type="match status" value="1"/>
</dbReference>
<dbReference type="InterPro" id="IPR036594">
    <property type="entry name" value="Meth_synthase_dom"/>
</dbReference>
<comment type="caution">
    <text evidence="2">The sequence shown here is derived from an EMBL/GenBank/DDBJ whole genome shotgun (WGS) entry which is preliminary data.</text>
</comment>
<organism evidence="2 3">
    <name type="scientific">Amycolatopsis magusensis</name>
    <dbReference type="NCBI Taxonomy" id="882444"/>
    <lineage>
        <taxon>Bacteria</taxon>
        <taxon>Bacillati</taxon>
        <taxon>Actinomycetota</taxon>
        <taxon>Actinomycetes</taxon>
        <taxon>Pseudonocardiales</taxon>
        <taxon>Pseudonocardiaceae</taxon>
        <taxon>Amycolatopsis</taxon>
    </lineage>
</organism>
<reference evidence="2 3" key="1">
    <citation type="submission" date="2021-03" db="EMBL/GenBank/DDBJ databases">
        <title>Sequencing the genomes of 1000 actinobacteria strains.</title>
        <authorList>
            <person name="Klenk H.-P."/>
        </authorList>
    </citation>
    <scope>NUCLEOTIDE SEQUENCE [LARGE SCALE GENOMIC DNA]</scope>
    <source>
        <strain evidence="2 3">DSM 45510</strain>
    </source>
</reference>
<evidence type="ECO:0000313" key="3">
    <source>
        <dbReference type="Proteomes" id="UP000741013"/>
    </source>
</evidence>
<dbReference type="Pfam" id="PF02607">
    <property type="entry name" value="B12-binding_2"/>
    <property type="match status" value="1"/>
</dbReference>
<dbReference type="SUPFAM" id="SSF52242">
    <property type="entry name" value="Cobalamin (vitamin B12)-binding domain"/>
    <property type="match status" value="1"/>
</dbReference>
<protein>
    <submittedName>
        <fullName evidence="2">Methanogenic corrinoid protein MtbC1</fullName>
    </submittedName>
</protein>
<dbReference type="InterPro" id="IPR006158">
    <property type="entry name" value="Cobalamin-bd"/>
</dbReference>
<dbReference type="Gene3D" id="1.10.1240.10">
    <property type="entry name" value="Methionine synthase domain"/>
    <property type="match status" value="1"/>
</dbReference>
<evidence type="ECO:0000313" key="2">
    <source>
        <dbReference type="EMBL" id="MBP2186224.1"/>
    </source>
</evidence>
<dbReference type="PROSITE" id="PS51332">
    <property type="entry name" value="B12_BINDING"/>
    <property type="match status" value="1"/>
</dbReference>
<keyword evidence="3" id="KW-1185">Reference proteome</keyword>
<dbReference type="Gene3D" id="3.40.50.280">
    <property type="entry name" value="Cobalamin-binding domain"/>
    <property type="match status" value="1"/>
</dbReference>
<dbReference type="RefSeq" id="WP_209669150.1">
    <property type="nucleotide sequence ID" value="NZ_JAGGMS010000001.1"/>
</dbReference>